<proteinExistence type="predicted"/>
<dbReference type="SMART" id="SM00487">
    <property type="entry name" value="DEXDc"/>
    <property type="match status" value="1"/>
</dbReference>
<dbReference type="InterPro" id="IPR014001">
    <property type="entry name" value="Helicase_ATP-bd"/>
</dbReference>
<evidence type="ECO:0000256" key="1">
    <source>
        <dbReference type="ARBA" id="ARBA00022741"/>
    </source>
</evidence>
<feature type="region of interest" description="Disordered" evidence="5">
    <location>
        <begin position="636"/>
        <end position="655"/>
    </location>
</feature>
<dbReference type="GO" id="GO:0003724">
    <property type="term" value="F:RNA helicase activity"/>
    <property type="evidence" value="ECO:0007669"/>
    <property type="project" value="UniProtKB-EC"/>
</dbReference>
<dbReference type="EC" id="3.6.4.13" evidence="8"/>
<dbReference type="Pfam" id="PF21010">
    <property type="entry name" value="HA2_C"/>
    <property type="match status" value="1"/>
</dbReference>
<keyword evidence="4" id="KW-0067">ATP-binding</keyword>
<feature type="domain" description="Helicase ATP-binding" evidence="6">
    <location>
        <begin position="30"/>
        <end position="193"/>
    </location>
</feature>
<dbReference type="InterPro" id="IPR024590">
    <property type="entry name" value="HrpA_C"/>
</dbReference>
<dbReference type="GO" id="GO:0016787">
    <property type="term" value="F:hydrolase activity"/>
    <property type="evidence" value="ECO:0007669"/>
    <property type="project" value="UniProtKB-KW"/>
</dbReference>
<dbReference type="InterPro" id="IPR003593">
    <property type="entry name" value="AAA+_ATPase"/>
</dbReference>
<comment type="caution">
    <text evidence="8">The sequence shown here is derived from an EMBL/GenBank/DDBJ whole genome shotgun (WGS) entry which is preliminary data.</text>
</comment>
<keyword evidence="2 8" id="KW-0378">Hydrolase</keyword>
<dbReference type="Pfam" id="PF00271">
    <property type="entry name" value="Helicase_C"/>
    <property type="match status" value="1"/>
</dbReference>
<dbReference type="Pfam" id="PF00270">
    <property type="entry name" value="DEAD"/>
    <property type="match status" value="1"/>
</dbReference>
<evidence type="ECO:0000313" key="8">
    <source>
        <dbReference type="EMBL" id="TSJ76884.1"/>
    </source>
</evidence>
<keyword evidence="1" id="KW-0547">Nucleotide-binding</keyword>
<dbReference type="Proteomes" id="UP000315648">
    <property type="component" value="Unassembled WGS sequence"/>
</dbReference>
<evidence type="ECO:0000256" key="3">
    <source>
        <dbReference type="ARBA" id="ARBA00022806"/>
    </source>
</evidence>
<evidence type="ECO:0000256" key="4">
    <source>
        <dbReference type="ARBA" id="ARBA00022840"/>
    </source>
</evidence>
<organism evidence="8 9">
    <name type="scientific">Rariglobus hedericola</name>
    <dbReference type="NCBI Taxonomy" id="2597822"/>
    <lineage>
        <taxon>Bacteria</taxon>
        <taxon>Pseudomonadati</taxon>
        <taxon>Verrucomicrobiota</taxon>
        <taxon>Opitutia</taxon>
        <taxon>Opitutales</taxon>
        <taxon>Opitutaceae</taxon>
        <taxon>Rariglobus</taxon>
    </lineage>
</organism>
<feature type="compositionally biased region" description="Low complexity" evidence="5">
    <location>
        <begin position="1295"/>
        <end position="1306"/>
    </location>
</feature>
<keyword evidence="9" id="KW-1185">Reference proteome</keyword>
<evidence type="ECO:0000256" key="2">
    <source>
        <dbReference type="ARBA" id="ARBA00022801"/>
    </source>
</evidence>
<accession>A0A556QJQ9</accession>
<dbReference type="Pfam" id="PF11898">
    <property type="entry name" value="DUF3418"/>
    <property type="match status" value="1"/>
</dbReference>
<dbReference type="InterPro" id="IPR011545">
    <property type="entry name" value="DEAD/DEAH_box_helicase_dom"/>
</dbReference>
<dbReference type="Gene3D" id="3.40.50.300">
    <property type="entry name" value="P-loop containing nucleotide triphosphate hydrolases"/>
    <property type="match status" value="2"/>
</dbReference>
<name>A0A556QJQ9_9BACT</name>
<evidence type="ECO:0000256" key="5">
    <source>
        <dbReference type="SAM" id="MobiDB-lite"/>
    </source>
</evidence>
<dbReference type="Pfam" id="PF07717">
    <property type="entry name" value="OB_NTP_bind"/>
    <property type="match status" value="1"/>
</dbReference>
<dbReference type="SMART" id="SM00847">
    <property type="entry name" value="HA2"/>
    <property type="match status" value="1"/>
</dbReference>
<gene>
    <name evidence="8" type="primary">hrpA</name>
    <name evidence="8" type="ORF">FPL22_12260</name>
</gene>
<evidence type="ECO:0000259" key="7">
    <source>
        <dbReference type="PROSITE" id="PS51194"/>
    </source>
</evidence>
<feature type="region of interest" description="Disordered" evidence="5">
    <location>
        <begin position="1289"/>
        <end position="1337"/>
    </location>
</feature>
<dbReference type="InterPro" id="IPR010222">
    <property type="entry name" value="RNA_helicase_HrpA"/>
</dbReference>
<dbReference type="PANTHER" id="PTHR18934:SF99">
    <property type="entry name" value="ATP-DEPENDENT RNA HELICASE DHX37-RELATED"/>
    <property type="match status" value="1"/>
</dbReference>
<dbReference type="OrthoDB" id="9808833at2"/>
<dbReference type="GO" id="GO:0003723">
    <property type="term" value="F:RNA binding"/>
    <property type="evidence" value="ECO:0007669"/>
    <property type="project" value="TreeGrafter"/>
</dbReference>
<dbReference type="PROSITE" id="PS51194">
    <property type="entry name" value="HELICASE_CTER"/>
    <property type="match status" value="1"/>
</dbReference>
<dbReference type="InterPro" id="IPR001650">
    <property type="entry name" value="Helicase_C-like"/>
</dbReference>
<dbReference type="FunFam" id="1.20.120.1080:FF:000005">
    <property type="entry name" value="ATP-dependent helicase HrpA"/>
    <property type="match status" value="1"/>
</dbReference>
<dbReference type="SMART" id="SM00382">
    <property type="entry name" value="AAA"/>
    <property type="match status" value="1"/>
</dbReference>
<dbReference type="InterPro" id="IPR027417">
    <property type="entry name" value="P-loop_NTPase"/>
</dbReference>
<dbReference type="EMBL" id="VMBG01000002">
    <property type="protein sequence ID" value="TSJ76884.1"/>
    <property type="molecule type" value="Genomic_DNA"/>
</dbReference>
<dbReference type="PROSITE" id="PS51192">
    <property type="entry name" value="HELICASE_ATP_BIND_1"/>
    <property type="match status" value="1"/>
</dbReference>
<dbReference type="InterPro" id="IPR011709">
    <property type="entry name" value="DEAD-box_helicase_OB_fold"/>
</dbReference>
<reference evidence="8 9" key="1">
    <citation type="submission" date="2019-07" db="EMBL/GenBank/DDBJ databases">
        <title>Description of 53C-WASEF.</title>
        <authorList>
            <person name="Pitt A."/>
            <person name="Hahn M.W."/>
        </authorList>
    </citation>
    <scope>NUCLEOTIDE SEQUENCE [LARGE SCALE GENOMIC DNA]</scope>
    <source>
        <strain evidence="8 9">53C-WASEF</strain>
    </source>
</reference>
<feature type="domain" description="Helicase C-terminal" evidence="7">
    <location>
        <begin position="235"/>
        <end position="399"/>
    </location>
</feature>
<dbReference type="RefSeq" id="WP_144230704.1">
    <property type="nucleotide sequence ID" value="NZ_CBCRVV010000017.1"/>
</dbReference>
<dbReference type="SMART" id="SM00490">
    <property type="entry name" value="HELICc"/>
    <property type="match status" value="1"/>
</dbReference>
<dbReference type="NCBIfam" id="TIGR01967">
    <property type="entry name" value="DEAH_box_HrpA"/>
    <property type="match status" value="1"/>
</dbReference>
<dbReference type="GO" id="GO:0005524">
    <property type="term" value="F:ATP binding"/>
    <property type="evidence" value="ECO:0007669"/>
    <property type="project" value="UniProtKB-KW"/>
</dbReference>
<keyword evidence="3 8" id="KW-0347">Helicase</keyword>
<sequence>MARPADNSPPAFRIDFPADLPISTRAAEIVDLIAAHQVIILAGETGSGKTTQIPKMCLAAGRGQRGAIACTQPRRVAALSVSKRVAEELNVEWGGPVGCKIRFDDRTSRNTVIKFMTDGMLLAEVQSDPMLRNYDTVILDEAHERSLNIDFLLGHLRNLRHQRPELKIIVTSATIDTEAFSKAFDDAPVVQVSGRTYPVEVIYAPLDEFGSDAAEGDERSAKSEALHYIDGTVEAVQRIVRESDSGDILVFLPAERDIRETTELLEGRRLPNTEIVPLFGRLSNSEQQRVFASSQRRKLILATNIAETSLTIPGIRYVVDTGLARISRYSPQARTRRLPIEAVAQSSADQRKGRAGRVSDGVCIRLYSEKDFNERPRFTQPEIQRANLADVILRMKAFGLGDIERFPFINMPAAKSIRAGYALLEEIGALDANANEAARQLTPLGRELARLPVDPTVGRMILQARAEKAVREVLIIASGLSIQDPRERPMEAREKADAAHRRFNHPDSDFLALLNIWDAYHDQFDRLSQAKLRRFCKDHFLSYTRMREWRDVHSQLLDVMEQRKDFQFTSVYDGLQPDKITDDKTAFASPGYRAIHRSILAGLLGNIATRDDENGGYKATHDRRVTLFPGSVLAVRDEKKSHPKRGDDARGKKENKTPRWIMSAEIMETSRLFARTSARLDPLWALDLGEHVVKVAHSEPFWNQDAGRVMVKQRTRLYGLELESRAVSYGKINPVHATELFIREGLVNDVITWPLDFIAHNRGVREDIENLLTRTRDSGYLNLDEGIYRFYASHLLPQTADDPVVSSVAELVDLVRERKGAEPHFLELQPDDLRDPEELQADTEAYPEAMPLQQSALPLAYAYKPGQADDGVTLDVPVRTAADLTPAALDWAVPGHLAAKVEHYLRALPKELRRDFVPLGDAARQLAKAAAQHSRLTAQRETLPEALATLIGERLKLKLDASVFAEDRPLPDHLRVRVRVVDDEGREICASRELPEIATAIAAHHREASVSVSREDPEAWRRARAKHEMNEQTEWKFGDVPARVHVCDLSGVAVYAFPGLKNGPGGGVLLRLFKTPEEAAASTAPALERMMEWQLTHQLACLHKDLKQLRELGALLATLGTTDTLREHAYIAVSRWLLSADRVKHLTASAFAAAVMKAKNDLQGLVPRLVDLLREVLALRQTLLVHPNPYRGQGPELTVLVPADFLRVTPYERLAHFPRYLKAMKIRADRWKQGQVKDSERMKQLAPFINVPELRWQVEELRVSLFAQELGTAEPVSVQKLERAVAELKQGGKSPAAAPVAETPVAKPRESTPLPVTTTKPKSPLKSFGSLDALFRK</sequence>
<dbReference type="SUPFAM" id="SSF52540">
    <property type="entry name" value="P-loop containing nucleoside triphosphate hydrolases"/>
    <property type="match status" value="1"/>
</dbReference>
<protein>
    <submittedName>
        <fullName evidence="8">ATP-dependent RNA helicase HrpA</fullName>
        <ecNumber evidence="8">3.6.4.13</ecNumber>
    </submittedName>
</protein>
<dbReference type="CDD" id="cd18791">
    <property type="entry name" value="SF2_C_RHA"/>
    <property type="match status" value="1"/>
</dbReference>
<dbReference type="Gene3D" id="1.20.120.1080">
    <property type="match status" value="1"/>
</dbReference>
<dbReference type="InterPro" id="IPR007502">
    <property type="entry name" value="Helicase-assoc_dom"/>
</dbReference>
<dbReference type="PANTHER" id="PTHR18934">
    <property type="entry name" value="ATP-DEPENDENT RNA HELICASE"/>
    <property type="match status" value="1"/>
</dbReference>
<evidence type="ECO:0000313" key="9">
    <source>
        <dbReference type="Proteomes" id="UP000315648"/>
    </source>
</evidence>
<evidence type="ECO:0000259" key="6">
    <source>
        <dbReference type="PROSITE" id="PS51192"/>
    </source>
</evidence>